<dbReference type="InterPro" id="IPR057623">
    <property type="entry name" value="PUB12-19-like_N"/>
</dbReference>
<dbReference type="Gene3D" id="1.25.10.10">
    <property type="entry name" value="Leucine-rich Repeat Variant"/>
    <property type="match status" value="1"/>
</dbReference>
<dbReference type="SMART" id="SM00185">
    <property type="entry name" value="ARM"/>
    <property type="match status" value="4"/>
</dbReference>
<dbReference type="Pfam" id="PF25368">
    <property type="entry name" value="PUB10_N"/>
    <property type="match status" value="1"/>
</dbReference>
<dbReference type="InterPro" id="IPR058678">
    <property type="entry name" value="ARM_PUB"/>
</dbReference>
<gene>
    <name evidence="11" type="ORF">ACJRO7_026526</name>
</gene>
<reference evidence="11 12" key="1">
    <citation type="submission" date="2024-11" db="EMBL/GenBank/DDBJ databases">
        <title>Chromosome-level genome assembly of Eucalyptus globulus Labill. provides insights into its genome evolution.</title>
        <authorList>
            <person name="Li X."/>
        </authorList>
    </citation>
    <scope>NUCLEOTIDE SEQUENCE [LARGE SCALE GENOMIC DNA]</scope>
    <source>
        <strain evidence="11">CL2024</strain>
        <tissue evidence="11">Fresh tender leaves</tissue>
    </source>
</reference>
<evidence type="ECO:0000256" key="3">
    <source>
        <dbReference type="ARBA" id="ARBA00004906"/>
    </source>
</evidence>
<keyword evidence="12" id="KW-1185">Reference proteome</keyword>
<dbReference type="EMBL" id="JBJKBG010000007">
    <property type="protein sequence ID" value="KAL3729425.1"/>
    <property type="molecule type" value="Genomic_DNA"/>
</dbReference>
<name>A0ABD3JP71_EUCGL</name>
<dbReference type="PROSITE" id="PS50176">
    <property type="entry name" value="ARM_REPEAT"/>
    <property type="match status" value="2"/>
</dbReference>
<organism evidence="11 12">
    <name type="scientific">Eucalyptus globulus</name>
    <name type="common">Tasmanian blue gum</name>
    <dbReference type="NCBI Taxonomy" id="34317"/>
    <lineage>
        <taxon>Eukaryota</taxon>
        <taxon>Viridiplantae</taxon>
        <taxon>Streptophyta</taxon>
        <taxon>Embryophyta</taxon>
        <taxon>Tracheophyta</taxon>
        <taxon>Spermatophyta</taxon>
        <taxon>Magnoliopsida</taxon>
        <taxon>eudicotyledons</taxon>
        <taxon>Gunneridae</taxon>
        <taxon>Pentapetalae</taxon>
        <taxon>rosids</taxon>
        <taxon>malvids</taxon>
        <taxon>Myrtales</taxon>
        <taxon>Myrtaceae</taxon>
        <taxon>Myrtoideae</taxon>
        <taxon>Eucalypteae</taxon>
        <taxon>Eucalyptus</taxon>
    </lineage>
</organism>
<evidence type="ECO:0000256" key="7">
    <source>
        <dbReference type="ARBA" id="ARBA00022786"/>
    </source>
</evidence>
<protein>
    <recommendedName>
        <fullName evidence="4">RING-type E3 ubiquitin transferase</fullName>
        <ecNumber evidence="4">2.3.2.27</ecNumber>
    </recommendedName>
</protein>
<evidence type="ECO:0000256" key="8">
    <source>
        <dbReference type="PROSITE-ProRule" id="PRU00259"/>
    </source>
</evidence>
<feature type="compositionally biased region" description="Low complexity" evidence="9">
    <location>
        <begin position="7"/>
        <end position="20"/>
    </location>
</feature>
<dbReference type="EC" id="2.3.2.27" evidence="4"/>
<dbReference type="InterPro" id="IPR045210">
    <property type="entry name" value="RING-Ubox_PUB"/>
</dbReference>
<dbReference type="SUPFAM" id="SSF48371">
    <property type="entry name" value="ARM repeat"/>
    <property type="match status" value="1"/>
</dbReference>
<dbReference type="SUPFAM" id="SSF57850">
    <property type="entry name" value="RING/U-box"/>
    <property type="match status" value="1"/>
</dbReference>
<evidence type="ECO:0000256" key="1">
    <source>
        <dbReference type="ARBA" id="ARBA00000900"/>
    </source>
</evidence>
<keyword evidence="7" id="KW-0833">Ubl conjugation pathway</keyword>
<dbReference type="GO" id="GO:0061630">
    <property type="term" value="F:ubiquitin protein ligase activity"/>
    <property type="evidence" value="ECO:0007669"/>
    <property type="project" value="UniProtKB-EC"/>
</dbReference>
<dbReference type="InterPro" id="IPR013083">
    <property type="entry name" value="Znf_RING/FYVE/PHD"/>
</dbReference>
<feature type="region of interest" description="Disordered" evidence="9">
    <location>
        <begin position="1"/>
        <end position="21"/>
    </location>
</feature>
<evidence type="ECO:0000256" key="9">
    <source>
        <dbReference type="SAM" id="MobiDB-lite"/>
    </source>
</evidence>
<dbReference type="PROSITE" id="PS51698">
    <property type="entry name" value="U_BOX"/>
    <property type="match status" value="1"/>
</dbReference>
<dbReference type="Proteomes" id="UP001634007">
    <property type="component" value="Unassembled WGS sequence"/>
</dbReference>
<evidence type="ECO:0000256" key="2">
    <source>
        <dbReference type="ARBA" id="ARBA00003861"/>
    </source>
</evidence>
<accession>A0ABD3JP71</accession>
<dbReference type="InterPro" id="IPR011989">
    <property type="entry name" value="ARM-like"/>
</dbReference>
<comment type="catalytic activity">
    <reaction evidence="1">
        <text>S-ubiquitinyl-[E2 ubiquitin-conjugating enzyme]-L-cysteine + [acceptor protein]-L-lysine = [E2 ubiquitin-conjugating enzyme]-L-cysteine + N(6)-ubiquitinyl-[acceptor protein]-L-lysine.</text>
        <dbReference type="EC" id="2.3.2.27"/>
    </reaction>
</comment>
<dbReference type="PANTHER" id="PTHR23315:SF49">
    <property type="entry name" value="RING-TYPE E3 UBIQUITIN TRANSFERASE"/>
    <property type="match status" value="1"/>
</dbReference>
<comment type="caution">
    <text evidence="11">The sequence shown here is derived from an EMBL/GenBank/DDBJ whole genome shotgun (WGS) entry which is preliminary data.</text>
</comment>
<dbReference type="GO" id="GO:0016567">
    <property type="term" value="P:protein ubiquitination"/>
    <property type="evidence" value="ECO:0007669"/>
    <property type="project" value="UniProtKB-ARBA"/>
</dbReference>
<dbReference type="CDD" id="cd16664">
    <property type="entry name" value="RING-Ubox_PUB"/>
    <property type="match status" value="1"/>
</dbReference>
<dbReference type="FunFam" id="1.20.930.20:FF:000002">
    <property type="entry name" value="RING-type E3 ubiquitin transferase"/>
    <property type="match status" value="1"/>
</dbReference>
<proteinExistence type="predicted"/>
<evidence type="ECO:0000256" key="6">
    <source>
        <dbReference type="ARBA" id="ARBA00022737"/>
    </source>
</evidence>
<dbReference type="Gene3D" id="1.20.930.20">
    <property type="entry name" value="Adaptor protein Cbl, N-terminal domain"/>
    <property type="match status" value="1"/>
</dbReference>
<dbReference type="FunFam" id="3.30.40.10:FF:000562">
    <property type="entry name" value="RING-type E3 ubiquitin transferase"/>
    <property type="match status" value="1"/>
</dbReference>
<evidence type="ECO:0000259" key="10">
    <source>
        <dbReference type="PROSITE" id="PS51698"/>
    </source>
</evidence>
<dbReference type="PANTHER" id="PTHR23315">
    <property type="entry name" value="U BOX DOMAIN-CONTAINING"/>
    <property type="match status" value="1"/>
</dbReference>
<dbReference type="InterPro" id="IPR000225">
    <property type="entry name" value="Armadillo"/>
</dbReference>
<dbReference type="Gene3D" id="3.30.40.10">
    <property type="entry name" value="Zinc/RING finger domain, C3HC4 (zinc finger)"/>
    <property type="match status" value="1"/>
</dbReference>
<comment type="pathway">
    <text evidence="3">Protein modification; protein ubiquitination.</text>
</comment>
<keyword evidence="6" id="KW-0677">Repeat</keyword>
<comment type="function">
    <text evidence="2">Functions as an E3 ubiquitin ligase.</text>
</comment>
<dbReference type="AlphaFoldDB" id="A0ABD3JP71"/>
<dbReference type="InterPro" id="IPR016024">
    <property type="entry name" value="ARM-type_fold"/>
</dbReference>
<keyword evidence="5" id="KW-0808">Transferase</keyword>
<dbReference type="Pfam" id="PF25598">
    <property type="entry name" value="ARM_PUB"/>
    <property type="match status" value="1"/>
</dbReference>
<dbReference type="FunFam" id="1.25.10.10:FF:000082">
    <property type="entry name" value="RING-type E3 ubiquitin transferase"/>
    <property type="match status" value="1"/>
</dbReference>
<feature type="repeat" description="ARM" evidence="8">
    <location>
        <begin position="448"/>
        <end position="490"/>
    </location>
</feature>
<evidence type="ECO:0000313" key="12">
    <source>
        <dbReference type="Proteomes" id="UP001634007"/>
    </source>
</evidence>
<feature type="repeat" description="ARM" evidence="8">
    <location>
        <begin position="407"/>
        <end position="449"/>
    </location>
</feature>
<sequence>MEGEAGGSSSVSSSPCSSCGGADGNGGGGVVEYLIGVIEKAGSYGGYRKTQRKECLNLARTLKLLVPLLEEIREARRAADSPAGDGLDAALVRLRQAVVAANKLLKQCHCGSKIYLMLESEAVVSRFHAVYYKLNEALDDMPYDELGVSVEVQDQVELMRMQLKKAQKRRDTPDIELAMDLMVVLSEKDDRNVDNAILQCLANRLELRSFCDLKAEKVAISKLVKQFGKDAQNIRQIMGLFGKFKRIIGFEEPSAQDFSVSSRTLEKLPSLSIPHEFLCPITLEIMTDPVIVATGQTYERESIQKWLDSNHRTCPKTGQILHDLSVVPNYALRNLILQWCEKNDFELPRKAISVGSDGSSSELVKQISCLVQDLSSSQLNARRHAILELRTLSKDNPDSRILIANMGGVTPLVQLLSFPDSKIQEHAVTALLNLSLNDSNKRVIAQEGAIPAIIDILQNGTDEARENSAAALFSISMLDENKVLVGSANGIPPLLDLLKNGTVRGKKDAATALVILSLHQANKSRAIKAGAIPMLLDLVKDNNLGMIDEALSILLLLASHPEGRGKLGRVSFIKTLVEIIKNGTPKNKECATSVLLELGLQNSSLVRASLQYGVYEHLVEIARNGTNRGQRKAYSLLQHISASTLPDTSRNGRLSFDCRPRF</sequence>
<dbReference type="InterPro" id="IPR003613">
    <property type="entry name" value="Ubox_domain"/>
</dbReference>
<dbReference type="Pfam" id="PF04564">
    <property type="entry name" value="U-box"/>
    <property type="match status" value="1"/>
</dbReference>
<evidence type="ECO:0000256" key="4">
    <source>
        <dbReference type="ARBA" id="ARBA00012483"/>
    </source>
</evidence>
<evidence type="ECO:0000256" key="5">
    <source>
        <dbReference type="ARBA" id="ARBA00022679"/>
    </source>
</evidence>
<dbReference type="SMART" id="SM00504">
    <property type="entry name" value="Ubox"/>
    <property type="match status" value="1"/>
</dbReference>
<evidence type="ECO:0000313" key="11">
    <source>
        <dbReference type="EMBL" id="KAL3729425.1"/>
    </source>
</evidence>
<dbReference type="InterPro" id="IPR036537">
    <property type="entry name" value="Adaptor_Cbl_N_dom_sf"/>
</dbReference>
<feature type="domain" description="U-box" evidence="10">
    <location>
        <begin position="272"/>
        <end position="346"/>
    </location>
</feature>